<dbReference type="InterPro" id="IPR052563">
    <property type="entry name" value="FliK"/>
</dbReference>
<dbReference type="InterPro" id="IPR038610">
    <property type="entry name" value="FliK-like_C_sf"/>
</dbReference>
<gene>
    <name evidence="3" type="ORF">H8K33_01695</name>
</gene>
<evidence type="ECO:0000313" key="4">
    <source>
        <dbReference type="Proteomes" id="UP000643610"/>
    </source>
</evidence>
<feature type="region of interest" description="Disordered" evidence="1">
    <location>
        <begin position="56"/>
        <end position="81"/>
    </location>
</feature>
<dbReference type="CDD" id="cd17470">
    <property type="entry name" value="T3SS_Flik_C"/>
    <property type="match status" value="1"/>
</dbReference>
<name>A0ABR6XL22_9BURK</name>
<keyword evidence="4" id="KW-1185">Reference proteome</keyword>
<dbReference type="InterPro" id="IPR021136">
    <property type="entry name" value="Flagellar_hook_control-like_C"/>
</dbReference>
<keyword evidence="3" id="KW-0969">Cilium</keyword>
<sequence length="597" mass="64336">MPNPPTINQALPTIVSNKTSSSAIESKNNSTFNQVLKNEVALKTKKVASEQLANSHINRTNEATGTNNTKSVDQKDNSGNQDFNQIIENEFQPEDDISIIPGDTSSLIAFVNNFPNIAQVEIQVSESSAPPAISLKSEFNQMKAPVFDRSKVSDDNKRFGINDTITSEESALLRPPELPVQASSDTIVNANNQNAFISTSRHHPIESIQTDSGEQPISFSSNVVNANPPFASDDKESNHNINTDTKQTGVELNLSAMDKANKNESSIQENKSNFPLSIDKTSSVDSLDTDKFNLTERMSQGVEAGAKGEMEHKFPSQNNDRVLEVTEQLSPRPPSPQIVNQFTTNVASSNESTLTQFEISQSLGHSIDLGDRLSEPRSQSNSASGSFEKSQTEFQVPTSQKYQDNLLLKDSMALNEVHSNEFISTPSTNFQPPAANTTIGNIHAPVLSDHIGPRVGAKGWDQAIGQKIVWMVAGGEQSAQLTLNPPDLGPVQVVLSISDNFVDASFVSSHLDVREAIESAAPKLREMMDNAGISLSGFSVSAESAQSHNQFGAEKSSRGGGSQAAMPSGTESETDNTAMSLIARNTGKELGLVDTFA</sequence>
<feature type="region of interest" description="Disordered" evidence="1">
    <location>
        <begin position="546"/>
        <end position="576"/>
    </location>
</feature>
<dbReference type="Pfam" id="PF02120">
    <property type="entry name" value="Flg_hook"/>
    <property type="match status" value="1"/>
</dbReference>
<dbReference type="Proteomes" id="UP000643610">
    <property type="component" value="Unassembled WGS sequence"/>
</dbReference>
<evidence type="ECO:0000259" key="2">
    <source>
        <dbReference type="Pfam" id="PF02120"/>
    </source>
</evidence>
<dbReference type="PANTHER" id="PTHR37533">
    <property type="entry name" value="FLAGELLAR HOOK-LENGTH CONTROL PROTEIN"/>
    <property type="match status" value="1"/>
</dbReference>
<accession>A0ABR6XL22</accession>
<reference evidence="3 4" key="1">
    <citation type="submission" date="2020-08" db="EMBL/GenBank/DDBJ databases">
        <title>Novel species isolated from subtropical streams in China.</title>
        <authorList>
            <person name="Lu H."/>
        </authorList>
    </citation>
    <scope>NUCLEOTIDE SEQUENCE [LARGE SCALE GENOMIC DNA]</scope>
    <source>
        <strain evidence="3 4">KCTC 52442</strain>
    </source>
</reference>
<feature type="domain" description="Flagellar hook-length control protein-like C-terminal" evidence="2">
    <location>
        <begin position="466"/>
        <end position="546"/>
    </location>
</feature>
<feature type="compositionally biased region" description="Polar residues" evidence="1">
    <location>
        <begin position="263"/>
        <end position="282"/>
    </location>
</feature>
<feature type="region of interest" description="Disordered" evidence="1">
    <location>
        <begin position="261"/>
        <end position="282"/>
    </location>
</feature>
<protein>
    <submittedName>
        <fullName evidence="3">Flagellar hook-length control protein FliK</fullName>
    </submittedName>
</protein>
<organism evidence="3 4">
    <name type="scientific">Undibacterium amnicola</name>
    <dbReference type="NCBI Taxonomy" id="1834038"/>
    <lineage>
        <taxon>Bacteria</taxon>
        <taxon>Pseudomonadati</taxon>
        <taxon>Pseudomonadota</taxon>
        <taxon>Betaproteobacteria</taxon>
        <taxon>Burkholderiales</taxon>
        <taxon>Oxalobacteraceae</taxon>
        <taxon>Undibacterium</taxon>
    </lineage>
</organism>
<feature type="compositionally biased region" description="Polar residues" evidence="1">
    <location>
        <begin position="376"/>
        <end position="398"/>
    </location>
</feature>
<keyword evidence="3" id="KW-0966">Cell projection</keyword>
<dbReference type="RefSeq" id="WP_186889243.1">
    <property type="nucleotide sequence ID" value="NZ_JACOFU010000001.1"/>
</dbReference>
<comment type="caution">
    <text evidence="3">The sequence shown here is derived from an EMBL/GenBank/DDBJ whole genome shotgun (WGS) entry which is preliminary data.</text>
</comment>
<evidence type="ECO:0000256" key="1">
    <source>
        <dbReference type="SAM" id="MobiDB-lite"/>
    </source>
</evidence>
<evidence type="ECO:0000313" key="3">
    <source>
        <dbReference type="EMBL" id="MBC3830215.1"/>
    </source>
</evidence>
<feature type="region of interest" description="Disordered" evidence="1">
    <location>
        <begin position="368"/>
        <end position="398"/>
    </location>
</feature>
<keyword evidence="3" id="KW-0282">Flagellum</keyword>
<dbReference type="EMBL" id="JACOFU010000001">
    <property type="protein sequence ID" value="MBC3830215.1"/>
    <property type="molecule type" value="Genomic_DNA"/>
</dbReference>
<proteinExistence type="predicted"/>
<dbReference type="Gene3D" id="3.30.750.140">
    <property type="match status" value="1"/>
</dbReference>
<dbReference type="PANTHER" id="PTHR37533:SF2">
    <property type="entry name" value="FLAGELLAR HOOK-LENGTH CONTROL PROTEIN"/>
    <property type="match status" value="1"/>
</dbReference>